<dbReference type="Gene3D" id="3.40.220.10">
    <property type="entry name" value="Leucine Aminopeptidase, subunit E, domain 1"/>
    <property type="match status" value="1"/>
</dbReference>
<name>A0A813X1I3_9BILA</name>
<evidence type="ECO:0000313" key="7">
    <source>
        <dbReference type="Proteomes" id="UP000663891"/>
    </source>
</evidence>
<evidence type="ECO:0000256" key="1">
    <source>
        <dbReference type="SAM" id="MobiDB-lite"/>
    </source>
</evidence>
<evidence type="ECO:0000313" key="6">
    <source>
        <dbReference type="EMBL" id="CAF4108529.1"/>
    </source>
</evidence>
<dbReference type="EMBL" id="CAJNOG010001746">
    <property type="protein sequence ID" value="CAF1468215.1"/>
    <property type="molecule type" value="Genomic_DNA"/>
</dbReference>
<evidence type="ECO:0000313" key="3">
    <source>
        <dbReference type="EMBL" id="CAF0866419.1"/>
    </source>
</evidence>
<gene>
    <name evidence="4" type="ORF">JYZ213_LOCUS41654</name>
    <name evidence="5" type="ORF">OKA104_LOCUS33474</name>
    <name evidence="6" type="ORF">OXD698_LOCUS35814</name>
    <name evidence="3" type="ORF">VCS650_LOCUS7477</name>
</gene>
<feature type="compositionally biased region" description="Basic residues" evidence="1">
    <location>
        <begin position="187"/>
        <end position="197"/>
    </location>
</feature>
<feature type="domain" description="Macro" evidence="2">
    <location>
        <begin position="842"/>
        <end position="1030"/>
    </location>
</feature>
<dbReference type="EMBL" id="CAJOAY010004270">
    <property type="protein sequence ID" value="CAF4062595.1"/>
    <property type="molecule type" value="Genomic_DNA"/>
</dbReference>
<dbReference type="Proteomes" id="UP000663844">
    <property type="component" value="Unassembled WGS sequence"/>
</dbReference>
<proteinExistence type="predicted"/>
<dbReference type="SMART" id="SM00506">
    <property type="entry name" value="A1pp"/>
    <property type="match status" value="1"/>
</dbReference>
<dbReference type="Proteomes" id="UP000663845">
    <property type="component" value="Unassembled WGS sequence"/>
</dbReference>
<evidence type="ECO:0000259" key="2">
    <source>
        <dbReference type="PROSITE" id="PS51154"/>
    </source>
</evidence>
<dbReference type="PANTHER" id="PTHR11106">
    <property type="entry name" value="GANGLIOSIDE INDUCED DIFFERENTIATION ASSOCIATED PROTEIN 2-RELATED"/>
    <property type="match status" value="1"/>
</dbReference>
<dbReference type="InterPro" id="IPR002589">
    <property type="entry name" value="Macro_dom"/>
</dbReference>
<sequence length="1223" mass="137876">MASNEPFNYWRVKITPIPADTTITQLAQIIGLPTTRICLTKTDHAWINNFASKEEADNFVTKISGSRIFDATINCVTVPLKSDRLAKRRLSRQLKALSIESSDNIPPQPQYGRVTKRRPNDNSLSGMPVSLMSFNASEKCPNFDSCSKPNCLPAHAKTLLSESQSTLRIPSPARPRPSSAQRTTRPIAKRPPGRKGRCRNEDQYKNKNNCEFLHSTMHVTVIELSDAEQSFLKNFDKKILDKIRKDPGIKDVQFENNKLQLTGNISAITNIKSDLSAIRFKQNITITSAVRKYLESTCKGRLLTKFLQKYHVGISFSEVKKGRRNDNEEKEEAEDFEDAKSDISDASSNITTTSVTRKPRLEQFTQVTLCSDSEDSLTKAIKELKSYTLDIQSWILTQDESEFILKASQKEKSVQKKMPNHQLLLCIEKYLNNLVQSKKNSTVKITMKYVNGVYNVRVTGFKVYVNNAVSKIKTWPNDNIETEVQLSISKTMRVFLRKKAARNIRKLEKNYRIKITTMPPPRRKLANDEQYDDDDHDCLKLTGSDSCINSAQVHVGNFLDSLVEQEKHFDCPSWDISKSISQILRTRLKTMATFNDCKAIGSIKLYTLVKRRDTTPRITMTIVGFNQEAVDGMVEQCQTIIEGCVVWIPSKDEFRTIFNALIVKKSPSFDELRKQYMTETRLNRNTDSITIFAQSKILADEFKEALLNLLGGEEVQVQRISEFIPIQPELRRFANKNITSLLGKPESQKVFVESTNAQGLTLNGSDDIVTELKTKINAVVHDIKQKCIIHRLSLSPVESDFLRANTYQLANRIERDTNTVIRDVRVDASRHNLQANNNENSSVMITVVNDRDQSIAVEKGDITKAKNVDAIINAANGPLYHAGGADKTIANAAGPAFDQECRQIIVNNGGLSIAAGKAVKTTAGNLPFRCIIHAIGPQYIDGNQQERPLLFSCIMSSLKLAEIEGCQSVAMSAISSKTYGFPMTDCTNIVVRTVKQFFADYPQSKITKVILIDLDDTACSSFARELPIDHSNAVEDDDDDDDDITNYELPPLTAKWCWESDTDEEINTDNDARKIELAFQQYIKTFTESQLILSPDNLKSGTIVNYSIHFLPELKQKLTSNPNVLNSRLVCGYQMRMDTGFKRCIIRYPADVQQQNSLNLVNYHPKSLDSYNIELEVTQEYWNIYGITKASVAQAQSAIEAAIQSATISELFSINLNKDLDDL</sequence>
<feature type="compositionally biased region" description="Acidic residues" evidence="1">
    <location>
        <begin position="328"/>
        <end position="337"/>
    </location>
</feature>
<accession>A0A813X1I3</accession>
<reference evidence="3" key="1">
    <citation type="submission" date="2021-02" db="EMBL/GenBank/DDBJ databases">
        <authorList>
            <person name="Nowell W R."/>
        </authorList>
    </citation>
    <scope>NUCLEOTIDE SEQUENCE</scope>
</reference>
<dbReference type="Pfam" id="PF01661">
    <property type="entry name" value="Macro"/>
    <property type="match status" value="1"/>
</dbReference>
<feature type="region of interest" description="Disordered" evidence="1">
    <location>
        <begin position="99"/>
        <end position="128"/>
    </location>
</feature>
<feature type="region of interest" description="Disordered" evidence="1">
    <location>
        <begin position="162"/>
        <end position="202"/>
    </location>
</feature>
<comment type="caution">
    <text evidence="3">The sequence shown here is derived from an EMBL/GenBank/DDBJ whole genome shotgun (WGS) entry which is preliminary data.</text>
</comment>
<organism evidence="3 7">
    <name type="scientific">Adineta steineri</name>
    <dbReference type="NCBI Taxonomy" id="433720"/>
    <lineage>
        <taxon>Eukaryota</taxon>
        <taxon>Metazoa</taxon>
        <taxon>Spiralia</taxon>
        <taxon>Gnathifera</taxon>
        <taxon>Rotifera</taxon>
        <taxon>Eurotatoria</taxon>
        <taxon>Bdelloidea</taxon>
        <taxon>Adinetida</taxon>
        <taxon>Adinetidae</taxon>
        <taxon>Adineta</taxon>
    </lineage>
</organism>
<dbReference type="OrthoDB" id="6133115at2759"/>
<dbReference type="CDD" id="cd02907">
    <property type="entry name" value="Macro_Af1521_BAL-like"/>
    <property type="match status" value="1"/>
</dbReference>
<dbReference type="Proteomes" id="UP000663881">
    <property type="component" value="Unassembled WGS sequence"/>
</dbReference>
<dbReference type="EMBL" id="CAJNON010000048">
    <property type="protein sequence ID" value="CAF0866419.1"/>
    <property type="molecule type" value="Genomic_DNA"/>
</dbReference>
<protein>
    <recommendedName>
        <fullName evidence="2">Macro domain-containing protein</fullName>
    </recommendedName>
</protein>
<evidence type="ECO:0000313" key="5">
    <source>
        <dbReference type="EMBL" id="CAF4062595.1"/>
    </source>
</evidence>
<dbReference type="SUPFAM" id="SSF52949">
    <property type="entry name" value="Macro domain-like"/>
    <property type="match status" value="1"/>
</dbReference>
<dbReference type="InterPro" id="IPR043472">
    <property type="entry name" value="Macro_dom-like"/>
</dbReference>
<evidence type="ECO:0000313" key="4">
    <source>
        <dbReference type="EMBL" id="CAF1468215.1"/>
    </source>
</evidence>
<dbReference type="PROSITE" id="PS51154">
    <property type="entry name" value="MACRO"/>
    <property type="match status" value="1"/>
</dbReference>
<dbReference type="AlphaFoldDB" id="A0A813X1I3"/>
<feature type="region of interest" description="Disordered" evidence="1">
    <location>
        <begin position="321"/>
        <end position="340"/>
    </location>
</feature>
<dbReference type="EMBL" id="CAJOAZ010005663">
    <property type="protein sequence ID" value="CAF4108529.1"/>
    <property type="molecule type" value="Genomic_DNA"/>
</dbReference>
<dbReference type="Proteomes" id="UP000663891">
    <property type="component" value="Unassembled WGS sequence"/>
</dbReference>